<evidence type="ECO:0000259" key="1">
    <source>
        <dbReference type="Pfam" id="PF13521"/>
    </source>
</evidence>
<dbReference type="EMBL" id="DSBW01000100">
    <property type="protein sequence ID" value="HED30914.1"/>
    <property type="molecule type" value="Genomic_DNA"/>
</dbReference>
<feature type="domain" description="NadR/Ttd14 AAA" evidence="1">
    <location>
        <begin position="9"/>
        <end position="173"/>
    </location>
</feature>
<dbReference type="Gene3D" id="3.40.50.300">
    <property type="entry name" value="P-loop containing nucleotide triphosphate hydrolases"/>
    <property type="match status" value="1"/>
</dbReference>
<evidence type="ECO:0000313" key="2">
    <source>
        <dbReference type="EMBL" id="HED30914.1"/>
    </source>
</evidence>
<proteinExistence type="predicted"/>
<comment type="caution">
    <text evidence="2">The sequence shown here is derived from an EMBL/GenBank/DDBJ whole genome shotgun (WGS) entry which is preliminary data.</text>
</comment>
<protein>
    <recommendedName>
        <fullName evidence="1">NadR/Ttd14 AAA domain-containing protein</fullName>
    </recommendedName>
</protein>
<name>A0A831SQB1_PROAE</name>
<dbReference type="Pfam" id="PF13521">
    <property type="entry name" value="AAA_28"/>
    <property type="match status" value="1"/>
</dbReference>
<accession>A0A831SQB1</accession>
<dbReference type="InterPro" id="IPR027417">
    <property type="entry name" value="P-loop_NTPase"/>
</dbReference>
<sequence length="182" mass="20827">MERYSSPQRFILTGGPGSGKSTLLEALRQSGYRCYEEVSRQLIREQMSRGTGILPWENMADFAELAVRSMYRQHEESSDSSGICFFDRGIPDVFGYLGYYGLPVPSHYLTMFDSCSYQPEVFLLPPWKEIFVQDRERPQSYDESEALSLWLKAAYTSLGFNVIELPRCSLQERVELVTSVTG</sequence>
<organism evidence="2">
    <name type="scientific">Prosthecochloris aestuarii</name>
    <dbReference type="NCBI Taxonomy" id="1102"/>
    <lineage>
        <taxon>Bacteria</taxon>
        <taxon>Pseudomonadati</taxon>
        <taxon>Chlorobiota</taxon>
        <taxon>Chlorobiia</taxon>
        <taxon>Chlorobiales</taxon>
        <taxon>Chlorobiaceae</taxon>
        <taxon>Prosthecochloris</taxon>
    </lineage>
</organism>
<dbReference type="InterPro" id="IPR038727">
    <property type="entry name" value="NadR/Ttd14_AAA_dom"/>
</dbReference>
<dbReference type="Proteomes" id="UP000886335">
    <property type="component" value="Unassembled WGS sequence"/>
</dbReference>
<reference evidence="2" key="1">
    <citation type="journal article" date="2020" name="mSystems">
        <title>Genome- and Community-Level Interaction Insights into Carbon Utilization and Element Cycling Functions of Hydrothermarchaeota in Hydrothermal Sediment.</title>
        <authorList>
            <person name="Zhou Z."/>
            <person name="Liu Y."/>
            <person name="Xu W."/>
            <person name="Pan J."/>
            <person name="Luo Z.H."/>
            <person name="Li M."/>
        </authorList>
    </citation>
    <scope>NUCLEOTIDE SEQUENCE [LARGE SCALE GENOMIC DNA]</scope>
    <source>
        <strain evidence="2">SpSt-1181</strain>
    </source>
</reference>
<dbReference type="SUPFAM" id="SSF52540">
    <property type="entry name" value="P-loop containing nucleoside triphosphate hydrolases"/>
    <property type="match status" value="1"/>
</dbReference>
<gene>
    <name evidence="2" type="ORF">ENN50_04360</name>
</gene>
<dbReference type="AlphaFoldDB" id="A0A831SQB1"/>